<keyword evidence="6" id="KW-0411">Iron-sulfur</keyword>
<keyword evidence="9" id="KW-0560">Oxidoreductase</keyword>
<dbReference type="GO" id="GO:0031090">
    <property type="term" value="C:organelle membrane"/>
    <property type="evidence" value="ECO:0007669"/>
    <property type="project" value="UniProtKB-ARBA"/>
</dbReference>
<dbReference type="NCBIfam" id="TIGR01958">
    <property type="entry name" value="nuoE_fam"/>
    <property type="match status" value="1"/>
</dbReference>
<dbReference type="Pfam" id="PF01257">
    <property type="entry name" value="2Fe-2S_thioredx"/>
    <property type="match status" value="1"/>
</dbReference>
<dbReference type="Gene3D" id="1.10.10.1590">
    <property type="entry name" value="NADH-quinone oxidoreductase subunit E"/>
    <property type="match status" value="1"/>
</dbReference>
<name>A0A644ZZF1_9ZZZZ</name>
<comment type="cofactor">
    <cofactor evidence="8">
        <name>[2Fe-2S] cluster</name>
        <dbReference type="ChEBI" id="CHEBI:190135"/>
    </cofactor>
</comment>
<dbReference type="InterPro" id="IPR002023">
    <property type="entry name" value="NuoE-like"/>
</dbReference>
<dbReference type="GO" id="GO:0098662">
    <property type="term" value="P:inorganic cation transmembrane transport"/>
    <property type="evidence" value="ECO:0007669"/>
    <property type="project" value="UniProtKB-ARBA"/>
</dbReference>
<dbReference type="PIRSF" id="PIRSF000216">
    <property type="entry name" value="NADH_DH_24kDa"/>
    <property type="match status" value="1"/>
</dbReference>
<dbReference type="GO" id="GO:0098796">
    <property type="term" value="C:membrane protein complex"/>
    <property type="evidence" value="ECO:0007669"/>
    <property type="project" value="UniProtKB-ARBA"/>
</dbReference>
<evidence type="ECO:0000256" key="7">
    <source>
        <dbReference type="ARBA" id="ARBA00023027"/>
    </source>
</evidence>
<dbReference type="InterPro" id="IPR036249">
    <property type="entry name" value="Thioredoxin-like_sf"/>
</dbReference>
<dbReference type="PANTHER" id="PTHR10371:SF3">
    <property type="entry name" value="NADH DEHYDROGENASE [UBIQUINONE] FLAVOPROTEIN 2, MITOCHONDRIAL"/>
    <property type="match status" value="1"/>
</dbReference>
<dbReference type="FunFam" id="1.10.10.1590:FF:000001">
    <property type="entry name" value="NADH-quinone oxidoreductase subunit E"/>
    <property type="match status" value="1"/>
</dbReference>
<organism evidence="9">
    <name type="scientific">bioreactor metagenome</name>
    <dbReference type="NCBI Taxonomy" id="1076179"/>
    <lineage>
        <taxon>unclassified sequences</taxon>
        <taxon>metagenomes</taxon>
        <taxon>ecological metagenomes</taxon>
    </lineage>
</organism>
<keyword evidence="7" id="KW-0520">NAD</keyword>
<dbReference type="InterPro" id="IPR041921">
    <property type="entry name" value="NuoE_N"/>
</dbReference>
<dbReference type="InterPro" id="IPR042128">
    <property type="entry name" value="NuoE_dom"/>
</dbReference>
<dbReference type="GO" id="GO:1902494">
    <property type="term" value="C:catalytic complex"/>
    <property type="evidence" value="ECO:0007669"/>
    <property type="project" value="UniProtKB-ARBA"/>
</dbReference>
<evidence type="ECO:0000256" key="8">
    <source>
        <dbReference type="ARBA" id="ARBA00034078"/>
    </source>
</evidence>
<evidence type="ECO:0000256" key="6">
    <source>
        <dbReference type="ARBA" id="ARBA00023014"/>
    </source>
</evidence>
<dbReference type="AlphaFoldDB" id="A0A644ZZF1"/>
<gene>
    <name evidence="9" type="primary">nqo2_6</name>
    <name evidence="9" type="ORF">SDC9_92850</name>
</gene>
<evidence type="ECO:0000256" key="3">
    <source>
        <dbReference type="ARBA" id="ARBA00022723"/>
    </source>
</evidence>
<reference evidence="9" key="1">
    <citation type="submission" date="2019-08" db="EMBL/GenBank/DDBJ databases">
        <authorList>
            <person name="Kucharzyk K."/>
            <person name="Murdoch R.W."/>
            <person name="Higgins S."/>
            <person name="Loffler F."/>
        </authorList>
    </citation>
    <scope>NUCLEOTIDE SEQUENCE</scope>
</reference>
<proteinExistence type="inferred from homology"/>
<dbReference type="SUPFAM" id="SSF52833">
    <property type="entry name" value="Thioredoxin-like"/>
    <property type="match status" value="1"/>
</dbReference>
<dbReference type="CDD" id="cd03064">
    <property type="entry name" value="TRX_Fd_NuoE"/>
    <property type="match status" value="1"/>
</dbReference>
<sequence length="160" mass="18219">MEIFFTDDELKEVSQIESRYPEKSAAIMPILWMAQKKFGWISKGVITYIAELLNISPSKVEGVATFYTMFNKKPIGKYHIQVCTNVSCMLREGVKIYQYLSDKLKISNMETTSNGLFSLEEVECMGACGGAPMIAINEDYYENITIEKIDEILENIQTNN</sequence>
<protein>
    <submittedName>
        <fullName evidence="9">NADH-quinone oxidoreductase subunit 2</fullName>
        <ecNumber evidence="9">1.6.5.11</ecNumber>
    </submittedName>
</protein>
<evidence type="ECO:0000256" key="2">
    <source>
        <dbReference type="ARBA" id="ARBA00022714"/>
    </source>
</evidence>
<keyword evidence="3" id="KW-0479">Metal-binding</keyword>
<dbReference type="EMBL" id="VSSQ01011164">
    <property type="protein sequence ID" value="MPM46152.1"/>
    <property type="molecule type" value="Genomic_DNA"/>
</dbReference>
<evidence type="ECO:0000256" key="4">
    <source>
        <dbReference type="ARBA" id="ARBA00022967"/>
    </source>
</evidence>
<dbReference type="GO" id="GO:0022804">
    <property type="term" value="F:active transmembrane transporter activity"/>
    <property type="evidence" value="ECO:0007669"/>
    <property type="project" value="UniProtKB-ARBA"/>
</dbReference>
<dbReference type="GO" id="GO:0008324">
    <property type="term" value="F:monoatomic cation transmembrane transporter activity"/>
    <property type="evidence" value="ECO:0007669"/>
    <property type="project" value="UniProtKB-ARBA"/>
</dbReference>
<evidence type="ECO:0000256" key="5">
    <source>
        <dbReference type="ARBA" id="ARBA00023004"/>
    </source>
</evidence>
<dbReference type="Gene3D" id="3.40.30.10">
    <property type="entry name" value="Glutaredoxin"/>
    <property type="match status" value="1"/>
</dbReference>
<keyword evidence="2" id="KW-0001">2Fe-2S</keyword>
<dbReference type="GO" id="GO:0005739">
    <property type="term" value="C:mitochondrion"/>
    <property type="evidence" value="ECO:0007669"/>
    <property type="project" value="UniProtKB-ARBA"/>
</dbReference>
<dbReference type="GO" id="GO:0003954">
    <property type="term" value="F:NADH dehydrogenase activity"/>
    <property type="evidence" value="ECO:0007669"/>
    <property type="project" value="TreeGrafter"/>
</dbReference>
<keyword evidence="5" id="KW-0408">Iron</keyword>
<accession>A0A644ZZF1</accession>
<evidence type="ECO:0000256" key="1">
    <source>
        <dbReference type="ARBA" id="ARBA00010643"/>
    </source>
</evidence>
<dbReference type="NCBIfam" id="NF005722">
    <property type="entry name" value="PRK07539.1-2"/>
    <property type="match status" value="1"/>
</dbReference>
<dbReference type="EC" id="1.6.5.11" evidence="9"/>
<evidence type="ECO:0000313" key="9">
    <source>
        <dbReference type="EMBL" id="MPM46152.1"/>
    </source>
</evidence>
<keyword evidence="4" id="KW-1278">Translocase</keyword>
<dbReference type="PANTHER" id="PTHR10371">
    <property type="entry name" value="NADH DEHYDROGENASE UBIQUINONE FLAVOPROTEIN 2, MITOCHONDRIAL"/>
    <property type="match status" value="1"/>
</dbReference>
<dbReference type="GO" id="GO:0022890">
    <property type="term" value="F:inorganic cation transmembrane transporter activity"/>
    <property type="evidence" value="ECO:0007669"/>
    <property type="project" value="UniProtKB-ARBA"/>
</dbReference>
<comment type="caution">
    <text evidence="9">The sequence shown here is derived from an EMBL/GenBank/DDBJ whole genome shotgun (WGS) entry which is preliminary data.</text>
</comment>
<dbReference type="GO" id="GO:0046872">
    <property type="term" value="F:metal ion binding"/>
    <property type="evidence" value="ECO:0007669"/>
    <property type="project" value="UniProtKB-KW"/>
</dbReference>
<comment type="similarity">
    <text evidence="1">Belongs to the complex I 24 kDa subunit family.</text>
</comment>
<dbReference type="FunFam" id="3.40.30.10:FF:000022">
    <property type="entry name" value="NADH dehydrogenase flavoprotein 2, mitochondrial"/>
    <property type="match status" value="1"/>
</dbReference>
<dbReference type="GO" id="GO:0031967">
    <property type="term" value="C:organelle envelope"/>
    <property type="evidence" value="ECO:0007669"/>
    <property type="project" value="UniProtKB-ARBA"/>
</dbReference>
<dbReference type="GO" id="GO:0051537">
    <property type="term" value="F:2 iron, 2 sulfur cluster binding"/>
    <property type="evidence" value="ECO:0007669"/>
    <property type="project" value="UniProtKB-KW"/>
</dbReference>